<dbReference type="PROSITE" id="PS52045">
    <property type="entry name" value="NEPROSIN_PEP_CD"/>
    <property type="match status" value="1"/>
</dbReference>
<gene>
    <name evidence="2" type="ORF">CITCOLO1_LOCUS13584</name>
</gene>
<organism evidence="2 3">
    <name type="scientific">Citrullus colocynthis</name>
    <name type="common">colocynth</name>
    <dbReference type="NCBI Taxonomy" id="252529"/>
    <lineage>
        <taxon>Eukaryota</taxon>
        <taxon>Viridiplantae</taxon>
        <taxon>Streptophyta</taxon>
        <taxon>Embryophyta</taxon>
        <taxon>Tracheophyta</taxon>
        <taxon>Spermatophyta</taxon>
        <taxon>Magnoliopsida</taxon>
        <taxon>eudicotyledons</taxon>
        <taxon>Gunneridae</taxon>
        <taxon>Pentapetalae</taxon>
        <taxon>rosids</taxon>
        <taxon>fabids</taxon>
        <taxon>Cucurbitales</taxon>
        <taxon>Cucurbitaceae</taxon>
        <taxon>Benincaseae</taxon>
        <taxon>Citrullus</taxon>
    </lineage>
</organism>
<sequence length="298" mass="33114">MVRPNRSYPKGWVEVPSQAKHNSLISNNIRQPCPVGSVPIRRTLKIDLIRLRSLSSKQATSDVKDISSIGGITFPDDKNVNPGINGDSLPRLVVYWTADGGVKTGCYNMLCQGFVQAHPSVTPHFPLQPSSIYDYEFVIDRELVAFVLTENRTAIGYWPKELFGVVWISRVGSSTQVGWGGIAKPSPNGINPPLGNSHLPNSGEYNEACYFRNINPNSLPLIWVFPLLRSPFLPTSCLRLQFLAGFIFSSLLAVHPQPIINRSLTFSIHLFWGSQLFTCIIEFYRVLISISSFVSGCC</sequence>
<dbReference type="Pfam" id="PF03080">
    <property type="entry name" value="Neprosin"/>
    <property type="match status" value="1"/>
</dbReference>
<accession>A0ABP0YLW6</accession>
<protein>
    <recommendedName>
        <fullName evidence="1">Neprosin PEP catalytic domain-containing protein</fullName>
    </recommendedName>
</protein>
<dbReference type="PANTHER" id="PTHR31589:SF110">
    <property type="entry name" value="PROTEIN, PUTATIVE (DUF239)-RELATED"/>
    <property type="match status" value="1"/>
</dbReference>
<evidence type="ECO:0000313" key="2">
    <source>
        <dbReference type="EMBL" id="CAK9321512.1"/>
    </source>
</evidence>
<dbReference type="PANTHER" id="PTHR31589">
    <property type="entry name" value="PROTEIN, PUTATIVE (DUF239)-RELATED-RELATED"/>
    <property type="match status" value="1"/>
</dbReference>
<evidence type="ECO:0000259" key="1">
    <source>
        <dbReference type="PROSITE" id="PS52045"/>
    </source>
</evidence>
<dbReference type="EMBL" id="OZ021739">
    <property type="protein sequence ID" value="CAK9321512.1"/>
    <property type="molecule type" value="Genomic_DNA"/>
</dbReference>
<keyword evidence="3" id="KW-1185">Reference proteome</keyword>
<evidence type="ECO:0000313" key="3">
    <source>
        <dbReference type="Proteomes" id="UP001642487"/>
    </source>
</evidence>
<name>A0ABP0YLW6_9ROSI</name>
<proteinExistence type="predicted"/>
<dbReference type="Proteomes" id="UP001642487">
    <property type="component" value="Chromosome 5"/>
</dbReference>
<reference evidence="2 3" key="1">
    <citation type="submission" date="2024-03" db="EMBL/GenBank/DDBJ databases">
        <authorList>
            <person name="Gkanogiannis A."/>
            <person name="Becerra Lopez-Lavalle L."/>
        </authorList>
    </citation>
    <scope>NUCLEOTIDE SEQUENCE [LARGE SCALE GENOMIC DNA]</scope>
</reference>
<feature type="domain" description="Neprosin PEP catalytic" evidence="1">
    <location>
        <begin position="15"/>
        <end position="263"/>
    </location>
</feature>
<dbReference type="InterPro" id="IPR053168">
    <property type="entry name" value="Glutamic_endopeptidase"/>
</dbReference>
<dbReference type="InterPro" id="IPR004314">
    <property type="entry name" value="Neprosin"/>
</dbReference>